<keyword evidence="4" id="KW-0862">Zinc</keyword>
<protein>
    <submittedName>
        <fullName evidence="6">Metallo-beta-lactamase superfamily protein</fullName>
    </submittedName>
</protein>
<evidence type="ECO:0000256" key="1">
    <source>
        <dbReference type="ARBA" id="ARBA00007749"/>
    </source>
</evidence>
<evidence type="ECO:0000313" key="6">
    <source>
        <dbReference type="EMBL" id="SFC13504.1"/>
    </source>
</evidence>
<dbReference type="OrthoDB" id="9802248at2"/>
<evidence type="ECO:0000256" key="2">
    <source>
        <dbReference type="ARBA" id="ARBA00022723"/>
    </source>
</evidence>
<dbReference type="GO" id="GO:0046872">
    <property type="term" value="F:metal ion binding"/>
    <property type="evidence" value="ECO:0007669"/>
    <property type="project" value="UniProtKB-KW"/>
</dbReference>
<dbReference type="EMBL" id="FOLE01000003">
    <property type="protein sequence ID" value="SFC13504.1"/>
    <property type="molecule type" value="Genomic_DNA"/>
</dbReference>
<dbReference type="InterPro" id="IPR001279">
    <property type="entry name" value="Metallo-B-lactamas"/>
</dbReference>
<accession>A0A1I1GPD5</accession>
<dbReference type="GO" id="GO:0016787">
    <property type="term" value="F:hydrolase activity"/>
    <property type="evidence" value="ECO:0007669"/>
    <property type="project" value="UniProtKB-KW"/>
</dbReference>
<name>A0A1I1GPD5_9BACT</name>
<keyword evidence="3" id="KW-0378">Hydrolase</keyword>
<organism evidence="6 7">
    <name type="scientific">Flexibacter flexilis DSM 6793</name>
    <dbReference type="NCBI Taxonomy" id="927664"/>
    <lineage>
        <taxon>Bacteria</taxon>
        <taxon>Pseudomonadati</taxon>
        <taxon>Bacteroidota</taxon>
        <taxon>Cytophagia</taxon>
        <taxon>Cytophagales</taxon>
        <taxon>Flexibacteraceae</taxon>
        <taxon>Flexibacter</taxon>
    </lineage>
</organism>
<keyword evidence="2" id="KW-0479">Metal-binding</keyword>
<evidence type="ECO:0000313" key="7">
    <source>
        <dbReference type="Proteomes" id="UP000199514"/>
    </source>
</evidence>
<dbReference type="InterPro" id="IPR051013">
    <property type="entry name" value="MBL_superfamily_lactonases"/>
</dbReference>
<feature type="domain" description="Metallo-beta-lactamase" evidence="5">
    <location>
        <begin position="35"/>
        <end position="231"/>
    </location>
</feature>
<dbReference type="Proteomes" id="UP000199514">
    <property type="component" value="Unassembled WGS sequence"/>
</dbReference>
<evidence type="ECO:0000256" key="4">
    <source>
        <dbReference type="ARBA" id="ARBA00022833"/>
    </source>
</evidence>
<dbReference type="InterPro" id="IPR036866">
    <property type="entry name" value="RibonucZ/Hydroxyglut_hydro"/>
</dbReference>
<dbReference type="SMART" id="SM00849">
    <property type="entry name" value="Lactamase_B"/>
    <property type="match status" value="1"/>
</dbReference>
<dbReference type="Pfam" id="PF00753">
    <property type="entry name" value="Lactamase_B"/>
    <property type="match status" value="1"/>
</dbReference>
<sequence>MKIIPLKEGNYSVNKQKEFRLLHTVADPTGELKMAVQPFLVITDKDYILLDTGLAGQVNGKPLIHECLSQAGVAPEQITKVLISHLHKDHIEGIGEFDGKTLKPHFPNAKVYLQQREYEFALEQTNNLSYNTALIAQIPTLKVAWLNADKGQIGDDIFFEVTGGHSLFHQVFWIKNQTQVAFYGADNLPQQYYLKHQVAYKSNTDGKRALELRQRWQKSGSTEHWTILLYHDMEQPLIHLGA</sequence>
<dbReference type="STRING" id="927664.SAMN05421780_10343"/>
<dbReference type="SUPFAM" id="SSF56281">
    <property type="entry name" value="Metallo-hydrolase/oxidoreductase"/>
    <property type="match status" value="1"/>
</dbReference>
<dbReference type="Gene3D" id="3.60.15.10">
    <property type="entry name" value="Ribonuclease Z/Hydroxyacylglutathione hydrolase-like"/>
    <property type="match status" value="1"/>
</dbReference>
<dbReference type="RefSeq" id="WP_091509659.1">
    <property type="nucleotide sequence ID" value="NZ_FOLE01000003.1"/>
</dbReference>
<gene>
    <name evidence="6" type="ORF">SAMN05421780_10343</name>
</gene>
<dbReference type="PANTHER" id="PTHR42978">
    <property type="entry name" value="QUORUM-QUENCHING LACTONASE YTNP-RELATED-RELATED"/>
    <property type="match status" value="1"/>
</dbReference>
<comment type="similarity">
    <text evidence="1">Belongs to the metallo-beta-lactamase superfamily.</text>
</comment>
<proteinExistence type="inferred from homology"/>
<dbReference type="AlphaFoldDB" id="A0A1I1GPD5"/>
<evidence type="ECO:0000259" key="5">
    <source>
        <dbReference type="SMART" id="SM00849"/>
    </source>
</evidence>
<keyword evidence="7" id="KW-1185">Reference proteome</keyword>
<reference evidence="6 7" key="1">
    <citation type="submission" date="2016-10" db="EMBL/GenBank/DDBJ databases">
        <authorList>
            <person name="de Groot N.N."/>
        </authorList>
    </citation>
    <scope>NUCLEOTIDE SEQUENCE [LARGE SCALE GENOMIC DNA]</scope>
    <source>
        <strain evidence="6 7">DSM 6793</strain>
    </source>
</reference>
<evidence type="ECO:0000256" key="3">
    <source>
        <dbReference type="ARBA" id="ARBA00022801"/>
    </source>
</evidence>